<feature type="domain" description="TIR" evidence="4">
    <location>
        <begin position="5"/>
        <end position="99"/>
    </location>
</feature>
<dbReference type="SUPFAM" id="SSF100920">
    <property type="entry name" value="Heat shock protein 70kD (HSP70), peptide-binding domain"/>
    <property type="match status" value="1"/>
</dbReference>
<evidence type="ECO:0000313" key="5">
    <source>
        <dbReference type="EMBL" id="MFC7247652.1"/>
    </source>
</evidence>
<evidence type="ECO:0000313" key="6">
    <source>
        <dbReference type="Proteomes" id="UP001596392"/>
    </source>
</evidence>
<keyword evidence="1" id="KW-0547">Nucleotide-binding</keyword>
<dbReference type="Gene3D" id="2.60.34.10">
    <property type="entry name" value="Substrate Binding Domain Of DNAk, Chain A, domain 1"/>
    <property type="match status" value="1"/>
</dbReference>
<dbReference type="Pfam" id="PF00012">
    <property type="entry name" value="HSP70"/>
    <property type="match status" value="1"/>
</dbReference>
<protein>
    <submittedName>
        <fullName evidence="5">Hsp70 family protein</fullName>
    </submittedName>
</protein>
<accession>A0ABW2H5U6</accession>
<dbReference type="Proteomes" id="UP001596392">
    <property type="component" value="Unassembled WGS sequence"/>
</dbReference>
<name>A0ABW2H5U6_9ACTN</name>
<dbReference type="RefSeq" id="WP_376810369.1">
    <property type="nucleotide sequence ID" value="NZ_JBHTAC010000061.1"/>
</dbReference>
<dbReference type="InterPro" id="IPR029047">
    <property type="entry name" value="HSP70_peptide-bd_sf"/>
</dbReference>
<dbReference type="InterPro" id="IPR013126">
    <property type="entry name" value="Hsp_70_fam"/>
</dbReference>
<comment type="caution">
    <text evidence="5">The sequence shown here is derived from an EMBL/GenBank/DDBJ whole genome shotgun (WGS) entry which is preliminary data.</text>
</comment>
<keyword evidence="3" id="KW-0143">Chaperone</keyword>
<keyword evidence="2" id="KW-0067">ATP-binding</keyword>
<dbReference type="Pfam" id="PF13676">
    <property type="entry name" value="TIR_2"/>
    <property type="match status" value="1"/>
</dbReference>
<dbReference type="InterPro" id="IPR035897">
    <property type="entry name" value="Toll_tir_struct_dom_sf"/>
</dbReference>
<dbReference type="EMBL" id="JBHTAC010000061">
    <property type="protein sequence ID" value="MFC7247652.1"/>
    <property type="molecule type" value="Genomic_DNA"/>
</dbReference>
<proteinExistence type="predicted"/>
<sequence length="251" mass="26569">MSGPVFICFSREHDAPYARRLATHLVASGLPILYDTQPVTDSWWSAYTRSQLDGCSAVILVMTPAAQRDGWVAREIEHARRLGRPVLPLLLDGRPWPGVAEHEDVTGGGLPGSDFARRLRAATGGVPAAVEAPDSGFAVPVRGGVTGTAVGIEVGGGAFLPLIEAGTVVPCASTQLFTTADDGQPVLRVRVYHGDRPTVADNRSLGVYELLLEPAPAGTPQIGVTLRVEHTGVFRLTAVQADGREVPVRLL</sequence>
<gene>
    <name evidence="5" type="ORF">ACFQO7_34750</name>
</gene>
<dbReference type="Gene3D" id="3.40.50.10140">
    <property type="entry name" value="Toll/interleukin-1 receptor homology (TIR) domain"/>
    <property type="match status" value="1"/>
</dbReference>
<dbReference type="SUPFAM" id="SSF52200">
    <property type="entry name" value="Toll/Interleukin receptor TIR domain"/>
    <property type="match status" value="1"/>
</dbReference>
<evidence type="ECO:0000256" key="2">
    <source>
        <dbReference type="ARBA" id="ARBA00022840"/>
    </source>
</evidence>
<organism evidence="5 6">
    <name type="scientific">Catellatospora aurea</name>
    <dbReference type="NCBI Taxonomy" id="1337874"/>
    <lineage>
        <taxon>Bacteria</taxon>
        <taxon>Bacillati</taxon>
        <taxon>Actinomycetota</taxon>
        <taxon>Actinomycetes</taxon>
        <taxon>Micromonosporales</taxon>
        <taxon>Micromonosporaceae</taxon>
        <taxon>Catellatospora</taxon>
    </lineage>
</organism>
<keyword evidence="6" id="KW-1185">Reference proteome</keyword>
<reference evidence="6" key="1">
    <citation type="journal article" date="2019" name="Int. J. Syst. Evol. Microbiol.">
        <title>The Global Catalogue of Microorganisms (GCM) 10K type strain sequencing project: providing services to taxonomists for standard genome sequencing and annotation.</title>
        <authorList>
            <consortium name="The Broad Institute Genomics Platform"/>
            <consortium name="The Broad Institute Genome Sequencing Center for Infectious Disease"/>
            <person name="Wu L."/>
            <person name="Ma J."/>
        </authorList>
    </citation>
    <scope>NUCLEOTIDE SEQUENCE [LARGE SCALE GENOMIC DNA]</scope>
    <source>
        <strain evidence="6">CGMCC 1.9106</strain>
    </source>
</reference>
<evidence type="ECO:0000256" key="1">
    <source>
        <dbReference type="ARBA" id="ARBA00022741"/>
    </source>
</evidence>
<dbReference type="InterPro" id="IPR000157">
    <property type="entry name" value="TIR_dom"/>
</dbReference>
<evidence type="ECO:0000259" key="4">
    <source>
        <dbReference type="Pfam" id="PF13676"/>
    </source>
</evidence>
<evidence type="ECO:0000256" key="3">
    <source>
        <dbReference type="ARBA" id="ARBA00023186"/>
    </source>
</evidence>